<gene>
    <name evidence="1" type="ORF">CC78DRAFT_467407</name>
</gene>
<accession>A0A9P4K4H0</accession>
<evidence type="ECO:0000313" key="1">
    <source>
        <dbReference type="EMBL" id="KAF2262749.1"/>
    </source>
</evidence>
<evidence type="ECO:0000313" key="2">
    <source>
        <dbReference type="Proteomes" id="UP000800093"/>
    </source>
</evidence>
<dbReference type="Gene3D" id="2.60.120.10">
    <property type="entry name" value="Jelly Rolls"/>
    <property type="match status" value="1"/>
</dbReference>
<sequence>MPTNPPGATTISRPPPSSATFTIPHTPSILKTTITLPPRSTWTSGLHWHETHTEYLRLLHGAIYLRLNNTIQILSAAESQSQVQSREGIVITVPRYARHAWHRAEHAYTMSEAVRMWGPRPVDLDKEVVVEEWTAPADISKPLFFWNLNYILLLSTPSARPTDSVYVPTLQRTARRVLGAWWIDLQLLVVFAVLDNYPVFWDIGGWGERWVGERIMGRVCRGKEWLATHMVLWMAAVVGGVLGLEAVSEERTPKELWEAWR</sequence>
<keyword evidence="2" id="KW-1185">Reference proteome</keyword>
<dbReference type="AlphaFoldDB" id="A0A9P4K4H0"/>
<organism evidence="1 2">
    <name type="scientific">Lojkania enalia</name>
    <dbReference type="NCBI Taxonomy" id="147567"/>
    <lineage>
        <taxon>Eukaryota</taxon>
        <taxon>Fungi</taxon>
        <taxon>Dikarya</taxon>
        <taxon>Ascomycota</taxon>
        <taxon>Pezizomycotina</taxon>
        <taxon>Dothideomycetes</taxon>
        <taxon>Pleosporomycetidae</taxon>
        <taxon>Pleosporales</taxon>
        <taxon>Pleosporales incertae sedis</taxon>
        <taxon>Lojkania</taxon>
    </lineage>
</organism>
<proteinExistence type="predicted"/>
<dbReference type="EMBL" id="ML986637">
    <property type="protein sequence ID" value="KAF2262749.1"/>
    <property type="molecule type" value="Genomic_DNA"/>
</dbReference>
<reference evidence="2" key="1">
    <citation type="journal article" date="2020" name="Stud. Mycol.">
        <title>101 Dothideomycetes genomes: A test case for predicting lifestyles and emergence of pathogens.</title>
        <authorList>
            <person name="Haridas S."/>
            <person name="Albert R."/>
            <person name="Binder M."/>
            <person name="Bloem J."/>
            <person name="LaButti K."/>
            <person name="Salamov A."/>
            <person name="Andreopoulos B."/>
            <person name="Baker S."/>
            <person name="Barry K."/>
            <person name="Bills G."/>
            <person name="Bluhm B."/>
            <person name="Cannon C."/>
            <person name="Castanera R."/>
            <person name="Culley D."/>
            <person name="Daum C."/>
            <person name="Ezra D."/>
            <person name="Gonzalez J."/>
            <person name="Henrissat B."/>
            <person name="Kuo A."/>
            <person name="Liang C."/>
            <person name="Lipzen A."/>
            <person name="Lutzoni F."/>
            <person name="Magnuson J."/>
            <person name="Mondo S."/>
            <person name="Nolan M."/>
            <person name="Ohm R."/>
            <person name="Pangilinan J."/>
            <person name="Park H.-J."/>
            <person name="Ramirez L."/>
            <person name="Alfaro M."/>
            <person name="Sun H."/>
            <person name="Tritt A."/>
            <person name="Yoshinaga Y."/>
            <person name="Zwiers L.-H."/>
            <person name="Turgeon B."/>
            <person name="Goodwin S."/>
            <person name="Spatafora J."/>
            <person name="Crous P."/>
            <person name="Grigoriev I."/>
        </authorList>
    </citation>
    <scope>NUCLEOTIDE SEQUENCE [LARGE SCALE GENOMIC DNA]</scope>
    <source>
        <strain evidence="2">CBS 304.66</strain>
    </source>
</reference>
<dbReference type="OrthoDB" id="504210at2759"/>
<dbReference type="InterPro" id="IPR014710">
    <property type="entry name" value="RmlC-like_jellyroll"/>
</dbReference>
<dbReference type="InterPro" id="IPR011051">
    <property type="entry name" value="RmlC_Cupin_sf"/>
</dbReference>
<comment type="caution">
    <text evidence="1">The sequence shown here is derived from an EMBL/GenBank/DDBJ whole genome shotgun (WGS) entry which is preliminary data.</text>
</comment>
<dbReference type="CDD" id="cd02208">
    <property type="entry name" value="cupin_RmlC-like"/>
    <property type="match status" value="1"/>
</dbReference>
<name>A0A9P4K4H0_9PLEO</name>
<protein>
    <submittedName>
        <fullName evidence="1">Uncharacterized protein</fullName>
    </submittedName>
</protein>
<dbReference type="Proteomes" id="UP000800093">
    <property type="component" value="Unassembled WGS sequence"/>
</dbReference>
<dbReference type="SUPFAM" id="SSF51182">
    <property type="entry name" value="RmlC-like cupins"/>
    <property type="match status" value="1"/>
</dbReference>